<keyword evidence="2" id="KW-1003">Cell membrane</keyword>
<gene>
    <name evidence="7" type="ORF">J4727_18430</name>
</gene>
<name>A0A939NBG0_PRORE</name>
<evidence type="ECO:0000256" key="6">
    <source>
        <dbReference type="SAM" id="Phobius"/>
    </source>
</evidence>
<comment type="caution">
    <text evidence="7">The sequence shown here is derived from an EMBL/GenBank/DDBJ whole genome shotgun (WGS) entry which is preliminary data.</text>
</comment>
<feature type="transmembrane region" description="Helical" evidence="6">
    <location>
        <begin position="70"/>
        <end position="89"/>
    </location>
</feature>
<organism evidence="7 8">
    <name type="scientific">Providencia rettgeri</name>
    <dbReference type="NCBI Taxonomy" id="587"/>
    <lineage>
        <taxon>Bacteria</taxon>
        <taxon>Pseudomonadati</taxon>
        <taxon>Pseudomonadota</taxon>
        <taxon>Gammaproteobacteria</taxon>
        <taxon>Enterobacterales</taxon>
        <taxon>Morganellaceae</taxon>
        <taxon>Providencia</taxon>
    </lineage>
</organism>
<dbReference type="InterPro" id="IPR018385">
    <property type="entry name" value="C4_dicarb_anaerob_car-like"/>
</dbReference>
<evidence type="ECO:0000256" key="2">
    <source>
        <dbReference type="ARBA" id="ARBA00022475"/>
    </source>
</evidence>
<evidence type="ECO:0000313" key="8">
    <source>
        <dbReference type="Proteomes" id="UP000664477"/>
    </source>
</evidence>
<accession>A0A939NBG0</accession>
<keyword evidence="4 6" id="KW-1133">Transmembrane helix</keyword>
<evidence type="ECO:0000256" key="3">
    <source>
        <dbReference type="ARBA" id="ARBA00022692"/>
    </source>
</evidence>
<dbReference type="Proteomes" id="UP000664477">
    <property type="component" value="Unassembled WGS sequence"/>
</dbReference>
<proteinExistence type="predicted"/>
<reference evidence="7" key="1">
    <citation type="submission" date="2021-03" db="EMBL/GenBank/DDBJ databases">
        <title>Molecular epidemiology and mechanisms of colistin and carbapenem resistance in Enterobacteriaceae from clinical isolates, the environment and porcine samples in Pretoria, South Africa.</title>
        <authorList>
            <person name="Bogoshi D."/>
            <person name="Mbelle N.M."/>
            <person name="Naidoo V."/>
            <person name="Osei Sekyere J."/>
        </authorList>
    </citation>
    <scope>NUCLEOTIDE SEQUENCE</scope>
    <source>
        <strain evidence="7">C052</strain>
    </source>
</reference>
<evidence type="ECO:0000256" key="5">
    <source>
        <dbReference type="ARBA" id="ARBA00023136"/>
    </source>
</evidence>
<dbReference type="EMBL" id="JAGETQ010000171">
    <property type="protein sequence ID" value="MBO1916619.1"/>
    <property type="molecule type" value="Genomic_DNA"/>
</dbReference>
<keyword evidence="3 6" id="KW-0812">Transmembrane</keyword>
<feature type="non-terminal residue" evidence="7">
    <location>
        <position position="1"/>
    </location>
</feature>
<dbReference type="GO" id="GO:0005886">
    <property type="term" value="C:plasma membrane"/>
    <property type="evidence" value="ECO:0007669"/>
    <property type="project" value="UniProtKB-SubCell"/>
</dbReference>
<dbReference type="AlphaFoldDB" id="A0A939NBG0"/>
<dbReference type="Pfam" id="PF03606">
    <property type="entry name" value="DcuC"/>
    <property type="match status" value="1"/>
</dbReference>
<evidence type="ECO:0000313" key="7">
    <source>
        <dbReference type="EMBL" id="MBO1916619.1"/>
    </source>
</evidence>
<sequence length="108" mass="12107">LFIGGMFGILNKTRAIESGLERLLHVTSNIYLLIPFLMIVFFSVEYLYGVGQSIFWFIPIVITLVKRVGLNELIGLAIVAIAVKVGYLASITNHMHFLSRSFVGFTRV</sequence>
<comment type="subcellular location">
    <subcellularLocation>
        <location evidence="1">Cell membrane</location>
        <topology evidence="1">Multi-pass membrane protein</topology>
    </subcellularLocation>
</comment>
<evidence type="ECO:0000256" key="4">
    <source>
        <dbReference type="ARBA" id="ARBA00022989"/>
    </source>
</evidence>
<protein>
    <submittedName>
        <fullName evidence="7">Uncharacterized protein</fullName>
    </submittedName>
</protein>
<keyword evidence="5 6" id="KW-0472">Membrane</keyword>
<evidence type="ECO:0000256" key="1">
    <source>
        <dbReference type="ARBA" id="ARBA00004651"/>
    </source>
</evidence>
<feature type="transmembrane region" description="Helical" evidence="6">
    <location>
        <begin position="30"/>
        <end position="58"/>
    </location>
</feature>